<accession>A0ABW0LF48</accession>
<gene>
    <name evidence="3" type="ORF">ACFPM4_06595</name>
</gene>
<protein>
    <submittedName>
        <fullName evidence="3">UxaA family hydrolase</fullName>
    </submittedName>
</protein>
<evidence type="ECO:0000256" key="1">
    <source>
        <dbReference type="ARBA" id="ARBA00023239"/>
    </source>
</evidence>
<name>A0ABW0LF48_9BACI</name>
<dbReference type="Proteomes" id="UP001596147">
    <property type="component" value="Unassembled WGS sequence"/>
</dbReference>
<dbReference type="PANTHER" id="PTHR30536">
    <property type="entry name" value="ALTRONATE/GALACTARATE DEHYDRATASE"/>
    <property type="match status" value="1"/>
</dbReference>
<dbReference type="InterPro" id="IPR052172">
    <property type="entry name" value="UxaA_altronate/galactarate_dh"/>
</dbReference>
<dbReference type="RefSeq" id="WP_382349251.1">
    <property type="nucleotide sequence ID" value="NZ_JBHSMC010000005.1"/>
</dbReference>
<sequence length="101" mass="11274">MNTFQAVTMNENDNVAVAIKDIAKNSAIELNHQNKTIRVLVVDDIEFGHKFSILPIKKGENILKYGEVIGVATIDICIGEHVHIHNLEGIRGRGDRVEQSR</sequence>
<comment type="caution">
    <text evidence="3">The sequence shown here is derived from an EMBL/GenBank/DDBJ whole genome shotgun (WGS) entry which is preliminary data.</text>
</comment>
<dbReference type="InterPro" id="IPR044144">
    <property type="entry name" value="SAF_UxaA/GarD"/>
</dbReference>
<dbReference type="GO" id="GO:0016787">
    <property type="term" value="F:hydrolase activity"/>
    <property type="evidence" value="ECO:0007669"/>
    <property type="project" value="UniProtKB-KW"/>
</dbReference>
<feature type="domain" description="SAF" evidence="2">
    <location>
        <begin position="13"/>
        <end position="88"/>
    </location>
</feature>
<evidence type="ECO:0000313" key="4">
    <source>
        <dbReference type="Proteomes" id="UP001596147"/>
    </source>
</evidence>
<dbReference type="CDD" id="cd11613">
    <property type="entry name" value="SAF_AH_GD"/>
    <property type="match status" value="1"/>
</dbReference>
<dbReference type="Gene3D" id="2.30.130.110">
    <property type="match status" value="1"/>
</dbReference>
<keyword evidence="3" id="KW-0378">Hydrolase</keyword>
<proteinExistence type="predicted"/>
<dbReference type="EMBL" id="JBHSMC010000005">
    <property type="protein sequence ID" value="MFC5464429.1"/>
    <property type="molecule type" value="Genomic_DNA"/>
</dbReference>
<reference evidence="4" key="1">
    <citation type="journal article" date="2019" name="Int. J. Syst. Evol. Microbiol.">
        <title>The Global Catalogue of Microorganisms (GCM) 10K type strain sequencing project: providing services to taxonomists for standard genome sequencing and annotation.</title>
        <authorList>
            <consortium name="The Broad Institute Genomics Platform"/>
            <consortium name="The Broad Institute Genome Sequencing Center for Infectious Disease"/>
            <person name="Wu L."/>
            <person name="Ma J."/>
        </authorList>
    </citation>
    <scope>NUCLEOTIDE SEQUENCE [LARGE SCALE GENOMIC DNA]</scope>
    <source>
        <strain evidence="4">CGMCC 1.12237</strain>
    </source>
</reference>
<dbReference type="PANTHER" id="PTHR30536:SF5">
    <property type="entry name" value="ALTRONATE DEHYDRATASE"/>
    <property type="match status" value="1"/>
</dbReference>
<dbReference type="SMART" id="SM00858">
    <property type="entry name" value="SAF"/>
    <property type="match status" value="1"/>
</dbReference>
<evidence type="ECO:0000259" key="2">
    <source>
        <dbReference type="SMART" id="SM00858"/>
    </source>
</evidence>
<dbReference type="Pfam" id="PF08666">
    <property type="entry name" value="SAF"/>
    <property type="match status" value="1"/>
</dbReference>
<keyword evidence="4" id="KW-1185">Reference proteome</keyword>
<evidence type="ECO:0000313" key="3">
    <source>
        <dbReference type="EMBL" id="MFC5464429.1"/>
    </source>
</evidence>
<organism evidence="3 4">
    <name type="scientific">Lederbergia graminis</name>
    <dbReference type="NCBI Taxonomy" id="735518"/>
    <lineage>
        <taxon>Bacteria</taxon>
        <taxon>Bacillati</taxon>
        <taxon>Bacillota</taxon>
        <taxon>Bacilli</taxon>
        <taxon>Bacillales</taxon>
        <taxon>Bacillaceae</taxon>
        <taxon>Lederbergia</taxon>
    </lineage>
</organism>
<keyword evidence="1" id="KW-0456">Lyase</keyword>
<dbReference type="InterPro" id="IPR013974">
    <property type="entry name" value="SAF"/>
</dbReference>